<gene>
    <name evidence="1" type="ORF">SPRG_16066</name>
</gene>
<organism evidence="1 2">
    <name type="scientific">Saprolegnia parasitica (strain CBS 223.65)</name>
    <dbReference type="NCBI Taxonomy" id="695850"/>
    <lineage>
        <taxon>Eukaryota</taxon>
        <taxon>Sar</taxon>
        <taxon>Stramenopiles</taxon>
        <taxon>Oomycota</taxon>
        <taxon>Saprolegniomycetes</taxon>
        <taxon>Saprolegniales</taxon>
        <taxon>Saprolegniaceae</taxon>
        <taxon>Saprolegnia</taxon>
    </lineage>
</organism>
<dbReference type="RefSeq" id="XP_012210695.1">
    <property type="nucleotide sequence ID" value="XM_012355305.1"/>
</dbReference>
<name>A0A067BWE1_SAPPC</name>
<dbReference type="Proteomes" id="UP000030745">
    <property type="component" value="Unassembled WGS sequence"/>
</dbReference>
<dbReference type="EMBL" id="KK583415">
    <property type="protein sequence ID" value="KDO18601.1"/>
    <property type="molecule type" value="Genomic_DNA"/>
</dbReference>
<dbReference type="AlphaFoldDB" id="A0A067BWE1"/>
<evidence type="ECO:0000313" key="2">
    <source>
        <dbReference type="Proteomes" id="UP000030745"/>
    </source>
</evidence>
<reference evidence="1 2" key="1">
    <citation type="journal article" date="2013" name="PLoS Genet.">
        <title>Distinctive expansion of potential virulence genes in the genome of the oomycete fish pathogen Saprolegnia parasitica.</title>
        <authorList>
            <person name="Jiang R.H."/>
            <person name="de Bruijn I."/>
            <person name="Haas B.J."/>
            <person name="Belmonte R."/>
            <person name="Lobach L."/>
            <person name="Christie J."/>
            <person name="van den Ackerveken G."/>
            <person name="Bottin A."/>
            <person name="Bulone V."/>
            <person name="Diaz-Moreno S.M."/>
            <person name="Dumas B."/>
            <person name="Fan L."/>
            <person name="Gaulin E."/>
            <person name="Govers F."/>
            <person name="Grenville-Briggs L.J."/>
            <person name="Horner N.R."/>
            <person name="Levin J.Z."/>
            <person name="Mammella M."/>
            <person name="Meijer H.J."/>
            <person name="Morris P."/>
            <person name="Nusbaum C."/>
            <person name="Oome S."/>
            <person name="Phillips A.J."/>
            <person name="van Rooyen D."/>
            <person name="Rzeszutek E."/>
            <person name="Saraiva M."/>
            <person name="Secombes C.J."/>
            <person name="Seidl M.F."/>
            <person name="Snel B."/>
            <person name="Stassen J.H."/>
            <person name="Sykes S."/>
            <person name="Tripathy S."/>
            <person name="van den Berg H."/>
            <person name="Vega-Arreguin J.C."/>
            <person name="Wawra S."/>
            <person name="Young S.K."/>
            <person name="Zeng Q."/>
            <person name="Dieguez-Uribeondo J."/>
            <person name="Russ C."/>
            <person name="Tyler B.M."/>
            <person name="van West P."/>
        </authorList>
    </citation>
    <scope>NUCLEOTIDE SEQUENCE [LARGE SCALE GENOMIC DNA]</scope>
    <source>
        <strain evidence="1 2">CBS 223.65</strain>
    </source>
</reference>
<keyword evidence="2" id="KW-1185">Reference proteome</keyword>
<sequence length="132" mass="14464">MQVFVMCPFLFYGDVMGDFGLKCVACGEQGCHLHGWNDSWNVVVGLDNMTLAKVRSICNRGSSGPADNFYSVSAAPRIHQESLSPEFQADRLIMEKVMVVPRYVGVNVRDADALPSDKGDELNLFCVSAPTT</sequence>
<evidence type="ECO:0000313" key="1">
    <source>
        <dbReference type="EMBL" id="KDO18601.1"/>
    </source>
</evidence>
<proteinExistence type="predicted"/>
<dbReference type="VEuPathDB" id="FungiDB:SPRG_16066"/>
<dbReference type="KEGG" id="spar:SPRG_16066"/>
<protein>
    <submittedName>
        <fullName evidence="1">Uncharacterized protein</fullName>
    </submittedName>
</protein>
<dbReference type="GeneID" id="24137725"/>
<accession>A0A067BWE1</accession>